<dbReference type="EMBL" id="DSQF01000019">
    <property type="protein sequence ID" value="HGZ43641.1"/>
    <property type="molecule type" value="Genomic_DNA"/>
</dbReference>
<name>A0A832MMB8_UNCEI</name>
<reference evidence="1" key="1">
    <citation type="journal article" date="2020" name="mSystems">
        <title>Genome- and Community-Level Interaction Insights into Carbon Utilization and Element Cycling Functions of Hydrothermarchaeota in Hydrothermal Sediment.</title>
        <authorList>
            <person name="Zhou Z."/>
            <person name="Liu Y."/>
            <person name="Xu W."/>
            <person name="Pan J."/>
            <person name="Luo Z.H."/>
            <person name="Li M."/>
        </authorList>
    </citation>
    <scope>NUCLEOTIDE SEQUENCE [LARGE SCALE GENOMIC DNA]</scope>
    <source>
        <strain evidence="1">SpSt-381</strain>
    </source>
</reference>
<protein>
    <recommendedName>
        <fullName evidence="2">HAD family hydrolase</fullName>
    </recommendedName>
</protein>
<accession>A0A832MMB8</accession>
<organism evidence="1">
    <name type="scientific">Eiseniibacteriota bacterium</name>
    <dbReference type="NCBI Taxonomy" id="2212470"/>
    <lineage>
        <taxon>Bacteria</taxon>
        <taxon>Candidatus Eiseniibacteriota</taxon>
    </lineage>
</organism>
<sequence>MRLVSDFDGVWTFPEAEAASQGEVLETGLLSAVPDGARAEAEAWIARARAAALAEPARYGWAPGGRLTAFGDEDPFARHSALLHYIALRAGVDPVADALRASVEAQGHTLETFGNWSHVEGVTRIVSARGPAVLADAAGAGRRLLAAGVEVVVVSNSGTEKLWRWLGHAGLPCTVHPERADGALRLRGAARKFELDGAVRTLSLGDVAVDVARPAYEAILREEQPDAVVGDVFSLDLALPLALRREGGPFARTRLFWLVHPYTPAWLRARLAEHAPEVEPVEGGLAAVADRLAA</sequence>
<dbReference type="Gene3D" id="3.40.50.2000">
    <property type="entry name" value="Glycogen Phosphorylase B"/>
    <property type="match status" value="1"/>
</dbReference>
<dbReference type="AlphaFoldDB" id="A0A832MMB8"/>
<gene>
    <name evidence="1" type="ORF">ENR23_09485</name>
</gene>
<dbReference type="SUPFAM" id="SSF53756">
    <property type="entry name" value="UDP-Glycosyltransferase/glycogen phosphorylase"/>
    <property type="match status" value="1"/>
</dbReference>
<comment type="caution">
    <text evidence="1">The sequence shown here is derived from an EMBL/GenBank/DDBJ whole genome shotgun (WGS) entry which is preliminary data.</text>
</comment>
<evidence type="ECO:0000313" key="1">
    <source>
        <dbReference type="EMBL" id="HGZ43641.1"/>
    </source>
</evidence>
<proteinExistence type="predicted"/>
<evidence type="ECO:0008006" key="2">
    <source>
        <dbReference type="Google" id="ProtNLM"/>
    </source>
</evidence>